<gene>
    <name evidence="2" type="ORF">J3Q64DRAFT_1706132</name>
</gene>
<sequence length="294" mass="33518">MYFFSYNHSTPPDSERLTKLPVELLENILQRLSSKDLCELNHTNQLIGQIALVTLYRSPVIKTIEQLEALSTVSPSKLQIVSELNLEHVGFSIKDFHLQELNQCNRLRILNLTNCKASSSAINQILLPSLKYLQTVILNNCALELTTLQLLGQAGQHTLLDLDLSSVVLKPCRNFDETNDLDALVNLPLPSTLVTINLSYCRWVRSSTLENIARNCPRIRYLGLRWCGMIHFTTLRLAIMLLPNLRTMDTMHMSAITHHDTAERLIKESKSLEEIRYTHTNNMLSLSHCIRARS</sequence>
<protein>
    <recommendedName>
        <fullName evidence="1">F-box domain-containing protein</fullName>
    </recommendedName>
</protein>
<dbReference type="InterPro" id="IPR001810">
    <property type="entry name" value="F-box_dom"/>
</dbReference>
<evidence type="ECO:0000313" key="2">
    <source>
        <dbReference type="EMBL" id="KAL0096093.1"/>
    </source>
</evidence>
<proteinExistence type="predicted"/>
<evidence type="ECO:0000313" key="3">
    <source>
        <dbReference type="Proteomes" id="UP001448207"/>
    </source>
</evidence>
<name>A0ABR3BBE6_PHYBL</name>
<comment type="caution">
    <text evidence="2">The sequence shown here is derived from an EMBL/GenBank/DDBJ whole genome shotgun (WGS) entry which is preliminary data.</text>
</comment>
<dbReference type="Proteomes" id="UP001448207">
    <property type="component" value="Unassembled WGS sequence"/>
</dbReference>
<dbReference type="Pfam" id="PF00646">
    <property type="entry name" value="F-box"/>
    <property type="match status" value="1"/>
</dbReference>
<dbReference type="SUPFAM" id="SSF81383">
    <property type="entry name" value="F-box domain"/>
    <property type="match status" value="1"/>
</dbReference>
<dbReference type="Gene3D" id="3.80.10.10">
    <property type="entry name" value="Ribonuclease Inhibitor"/>
    <property type="match status" value="1"/>
</dbReference>
<dbReference type="EMBL" id="JBCLYO010000001">
    <property type="protein sequence ID" value="KAL0096093.1"/>
    <property type="molecule type" value="Genomic_DNA"/>
</dbReference>
<keyword evidence="3" id="KW-1185">Reference proteome</keyword>
<reference evidence="2 3" key="1">
    <citation type="submission" date="2024-04" db="EMBL/GenBank/DDBJ databases">
        <title>Symmetric and asymmetric DNA N6-adenine methylation regulates different biological responses in Mucorales.</title>
        <authorList>
            <consortium name="Lawrence Berkeley National Laboratory"/>
            <person name="Lax C."/>
            <person name="Mondo S.J."/>
            <person name="Osorio-Concepcion M."/>
            <person name="Muszewska A."/>
            <person name="Corrochano-Luque M."/>
            <person name="Gutierrez G."/>
            <person name="Riley R."/>
            <person name="Lipzen A."/>
            <person name="Guo J."/>
            <person name="Hundley H."/>
            <person name="Amirebrahimi M."/>
            <person name="Ng V."/>
            <person name="Lorenzo-Gutierrez D."/>
            <person name="Binder U."/>
            <person name="Yang J."/>
            <person name="Song Y."/>
            <person name="Canovas D."/>
            <person name="Navarro E."/>
            <person name="Freitag M."/>
            <person name="Gabaldon T."/>
            <person name="Grigoriev I.V."/>
            <person name="Corrochano L.M."/>
            <person name="Nicolas F.E."/>
            <person name="Garre V."/>
        </authorList>
    </citation>
    <scope>NUCLEOTIDE SEQUENCE [LARGE SCALE GENOMIC DNA]</scope>
    <source>
        <strain evidence="2 3">L51</strain>
    </source>
</reference>
<organism evidence="2 3">
    <name type="scientific">Phycomyces blakesleeanus</name>
    <dbReference type="NCBI Taxonomy" id="4837"/>
    <lineage>
        <taxon>Eukaryota</taxon>
        <taxon>Fungi</taxon>
        <taxon>Fungi incertae sedis</taxon>
        <taxon>Mucoromycota</taxon>
        <taxon>Mucoromycotina</taxon>
        <taxon>Mucoromycetes</taxon>
        <taxon>Mucorales</taxon>
        <taxon>Phycomycetaceae</taxon>
        <taxon>Phycomyces</taxon>
    </lineage>
</organism>
<accession>A0ABR3BBE6</accession>
<evidence type="ECO:0000259" key="1">
    <source>
        <dbReference type="PROSITE" id="PS50181"/>
    </source>
</evidence>
<dbReference type="InterPro" id="IPR036047">
    <property type="entry name" value="F-box-like_dom_sf"/>
</dbReference>
<dbReference type="PROSITE" id="PS50181">
    <property type="entry name" value="FBOX"/>
    <property type="match status" value="1"/>
</dbReference>
<feature type="domain" description="F-box" evidence="1">
    <location>
        <begin position="14"/>
        <end position="64"/>
    </location>
</feature>
<dbReference type="InterPro" id="IPR032675">
    <property type="entry name" value="LRR_dom_sf"/>
</dbReference>
<dbReference type="SUPFAM" id="SSF52047">
    <property type="entry name" value="RNI-like"/>
    <property type="match status" value="1"/>
</dbReference>